<proteinExistence type="predicted"/>
<comment type="caution">
    <text evidence="2">The sequence shown here is derived from an EMBL/GenBank/DDBJ whole genome shotgun (WGS) entry which is preliminary data.</text>
</comment>
<feature type="coiled-coil region" evidence="1">
    <location>
        <begin position="7"/>
        <end position="93"/>
    </location>
</feature>
<dbReference type="EMBL" id="PDJQ01000001">
    <property type="protein sequence ID" value="PFG73740.1"/>
    <property type="molecule type" value="Genomic_DNA"/>
</dbReference>
<reference evidence="2 3" key="1">
    <citation type="submission" date="2017-09" db="EMBL/GenBank/DDBJ databases">
        <title>Sequencing the genomes of two abundant thermophiles in Great Basin hot springs: Thermocrinis jamiesonii and novel Chloroflexi Thermoflexus hugenholtzii.</title>
        <authorList>
            <person name="Hedlund B."/>
        </authorList>
    </citation>
    <scope>NUCLEOTIDE SEQUENCE [LARGE SCALE GENOMIC DNA]</scope>
    <source>
        <strain evidence="2 3">G233</strain>
    </source>
</reference>
<name>A0A2A9HF54_TEPT2</name>
<evidence type="ECO:0000256" key="1">
    <source>
        <dbReference type="SAM" id="Coils"/>
    </source>
</evidence>
<evidence type="ECO:0000313" key="3">
    <source>
        <dbReference type="Proteomes" id="UP000223071"/>
    </source>
</evidence>
<keyword evidence="3" id="KW-1185">Reference proteome</keyword>
<evidence type="ECO:0000313" key="2">
    <source>
        <dbReference type="EMBL" id="PFG73740.1"/>
    </source>
</evidence>
<dbReference type="RefSeq" id="WP_098503180.1">
    <property type="nucleotide sequence ID" value="NZ_PDJQ01000001.1"/>
</dbReference>
<dbReference type="Proteomes" id="UP000223071">
    <property type="component" value="Unassembled WGS sequence"/>
</dbReference>
<gene>
    <name evidence="2" type="ORF">A9A59_0943</name>
</gene>
<sequence>MPGEPQAQAITELLTWLESQLRAAREEQARTVAHLDQLRRQVHDLSDQLDAAERAIRDMEPRFLPFRGLPEKLNAIDQAMEDLRQAVSSVRAETDNQLRLLRAESEYDRQERSDVIRRVDSAAHQLGLVLADVAQVQQQTSQVAQQLQALLERQRDVEHQVQQFGLRLERTIEVNRDLEERVKQVVLGDLDERFDVVFERLRVVGEMVRRNEELISTVASERDNRQELIDEIALWREEHHRIDNRLNQLEALTDRLVGTIDKLQGEITLLEGRHSGLGERVATMRRDIAEVVDHVREEFARFNAMYEKQRRKQIQVLEQELREMKFHAFRPPEEP</sequence>
<keyword evidence="1" id="KW-0175">Coiled coil</keyword>
<organism evidence="2 3">
    <name type="scientific">Tepidiforma thermophila (strain KCTC 52669 / CGMCC 1.13589 / G233)</name>
    <dbReference type="NCBI Taxonomy" id="2761530"/>
    <lineage>
        <taxon>Bacteria</taxon>
        <taxon>Bacillati</taxon>
        <taxon>Chloroflexota</taxon>
        <taxon>Tepidiformia</taxon>
        <taxon>Tepidiformales</taxon>
        <taxon>Tepidiformaceae</taxon>
        <taxon>Tepidiforma</taxon>
    </lineage>
</organism>
<dbReference type="AlphaFoldDB" id="A0A2A9HF54"/>
<protein>
    <submittedName>
        <fullName evidence="2">Uncharacterized protein</fullName>
    </submittedName>
</protein>
<feature type="coiled-coil region" evidence="1">
    <location>
        <begin position="211"/>
        <end position="266"/>
    </location>
</feature>
<accession>A0A2A9HF54</accession>